<keyword evidence="5" id="KW-0597">Phosphoprotein</keyword>
<dbReference type="EMBL" id="MTJL01000036">
    <property type="protein sequence ID" value="OMI01405.1"/>
    <property type="molecule type" value="Genomic_DNA"/>
</dbReference>
<evidence type="ECO:0000256" key="3">
    <source>
        <dbReference type="ARBA" id="ARBA00012438"/>
    </source>
</evidence>
<evidence type="ECO:0000256" key="2">
    <source>
        <dbReference type="ARBA" id="ARBA00004651"/>
    </source>
</evidence>
<feature type="transmembrane region" description="Helical" evidence="15">
    <location>
        <begin position="20"/>
        <end position="39"/>
    </location>
</feature>
<dbReference type="GO" id="GO:0005886">
    <property type="term" value="C:plasma membrane"/>
    <property type="evidence" value="ECO:0007669"/>
    <property type="project" value="UniProtKB-SubCell"/>
</dbReference>
<evidence type="ECO:0000256" key="5">
    <source>
        <dbReference type="ARBA" id="ARBA00022553"/>
    </source>
</evidence>
<organism evidence="17 18">
    <name type="scientific">Bacillus swezeyi</name>
    <dbReference type="NCBI Taxonomy" id="1925020"/>
    <lineage>
        <taxon>Bacteria</taxon>
        <taxon>Bacillati</taxon>
        <taxon>Bacillota</taxon>
        <taxon>Bacilli</taxon>
        <taxon>Bacillales</taxon>
        <taxon>Bacillaceae</taxon>
        <taxon>Bacillus</taxon>
    </lineage>
</organism>
<dbReference type="InterPro" id="IPR013767">
    <property type="entry name" value="PAS_fold"/>
</dbReference>
<feature type="domain" description="Histidine kinase" evidence="16">
    <location>
        <begin position="341"/>
        <end position="534"/>
    </location>
</feature>
<comment type="caution">
    <text evidence="17">The sequence shown here is derived from an EMBL/GenBank/DDBJ whole genome shotgun (WGS) entry which is preliminary data.</text>
</comment>
<dbReference type="InterPro" id="IPR003594">
    <property type="entry name" value="HATPase_dom"/>
</dbReference>
<dbReference type="GO" id="GO:0006355">
    <property type="term" value="P:regulation of DNA-templated transcription"/>
    <property type="evidence" value="ECO:0007669"/>
    <property type="project" value="InterPro"/>
</dbReference>
<dbReference type="EC" id="2.7.13.3" evidence="3"/>
<evidence type="ECO:0000256" key="8">
    <source>
        <dbReference type="ARBA" id="ARBA00022741"/>
    </source>
</evidence>
<evidence type="ECO:0000256" key="1">
    <source>
        <dbReference type="ARBA" id="ARBA00000085"/>
    </source>
</evidence>
<keyword evidence="6" id="KW-0808">Transferase</keyword>
<dbReference type="PANTHER" id="PTHR43547">
    <property type="entry name" value="TWO-COMPONENT HISTIDINE KINASE"/>
    <property type="match status" value="1"/>
</dbReference>
<dbReference type="OrthoDB" id="9792686at2"/>
<dbReference type="FunFam" id="3.30.450.20:FF:000018">
    <property type="entry name" value="Sensor histidine kinase DcuS"/>
    <property type="match status" value="1"/>
</dbReference>
<dbReference type="Pfam" id="PF02518">
    <property type="entry name" value="HATPase_c"/>
    <property type="match status" value="1"/>
</dbReference>
<evidence type="ECO:0000313" key="17">
    <source>
        <dbReference type="EMBL" id="OMI01405.1"/>
    </source>
</evidence>
<dbReference type="SMART" id="SM00387">
    <property type="entry name" value="HATPase_c"/>
    <property type="match status" value="1"/>
</dbReference>
<accession>A0A1R1S0H1</accession>
<gene>
    <name evidence="17" type="ORF">BW143_17065</name>
</gene>
<sequence length="541" mass="59928">MFRKGVFDIKQKLTTKLTLLILTLLFILLSVMSGLYLLILENSLKTQIQARALDMAKTLSQMPSISEAFETSNPSEALQPIAEKARKQSGAQYVVIGSTNSIRYAHPDPNKIGKPMVGGDNERALEKGEAYVSEAVGTLGAAIRGKAPVRAANGEIVGIISVGFLKENIQDVVYQYQTKFIFLLGFVVLMGVSGAVYISRNVKKSIFGLEPYEINQLYTEKQAITESVHEALIAINKYEKITLLNKKACELLDVESEDHWIGKPISQLLPNTMLPEVLKTKTAQKDQELTIGNEELIVNRVPIFENEIIRGAVASFRKKTDIDELSKKLAQTSQYAEGLRAQTHEYSNKLNTIAGLIQLESYSEALELIQKENKSHQDMLQFLIHSIPDPLLSGLLLGKINRAKELHVELEIDESSKIDALPPEMDQGKFITILGNLIENAFDAVSQKKERNILVFLSDGGDHLLIEVEDSGDGIPDADTEKIFQKFYSTKSENHRGLGLHLVKEAVKALNGEIKAEKSDLGGALFTVVIPKSRDTLGDQR</sequence>
<dbReference type="SUPFAM" id="SSF55890">
    <property type="entry name" value="Sporulation response regulatory protein Spo0B"/>
    <property type="match status" value="1"/>
</dbReference>
<dbReference type="Gene3D" id="1.10.287.130">
    <property type="match status" value="1"/>
</dbReference>
<evidence type="ECO:0000256" key="6">
    <source>
        <dbReference type="ARBA" id="ARBA00022679"/>
    </source>
</evidence>
<dbReference type="GO" id="GO:0005524">
    <property type="term" value="F:ATP binding"/>
    <property type="evidence" value="ECO:0007669"/>
    <property type="project" value="UniProtKB-KW"/>
</dbReference>
<name>A0A1R1QDU7_9BACI</name>
<keyword evidence="11 15" id="KW-1133">Transmembrane helix</keyword>
<dbReference type="PANTHER" id="PTHR43547:SF3">
    <property type="entry name" value="SENSOR PROTEIN CITS"/>
    <property type="match status" value="1"/>
</dbReference>
<dbReference type="PROSITE" id="PS50109">
    <property type="entry name" value="HIS_KIN"/>
    <property type="match status" value="1"/>
</dbReference>
<dbReference type="PRINTS" id="PR00344">
    <property type="entry name" value="BCTRLSENSOR"/>
</dbReference>
<evidence type="ECO:0000256" key="11">
    <source>
        <dbReference type="ARBA" id="ARBA00022989"/>
    </source>
</evidence>
<dbReference type="SUPFAM" id="SSF55785">
    <property type="entry name" value="PYP-like sensor domain (PAS domain)"/>
    <property type="match status" value="1"/>
</dbReference>
<keyword evidence="8" id="KW-0547">Nucleotide-binding</keyword>
<feature type="transmembrane region" description="Helical" evidence="15">
    <location>
        <begin position="180"/>
        <end position="198"/>
    </location>
</feature>
<dbReference type="Pfam" id="PF17203">
    <property type="entry name" value="sCache_3_2"/>
    <property type="match status" value="1"/>
</dbReference>
<dbReference type="Pfam" id="PF00989">
    <property type="entry name" value="PAS"/>
    <property type="match status" value="1"/>
</dbReference>
<evidence type="ECO:0000256" key="4">
    <source>
        <dbReference type="ARBA" id="ARBA00022475"/>
    </source>
</evidence>
<keyword evidence="9" id="KW-0418">Kinase</keyword>
<evidence type="ECO:0000313" key="18">
    <source>
        <dbReference type="Proteomes" id="UP000187367"/>
    </source>
</evidence>
<dbReference type="InterPro" id="IPR004358">
    <property type="entry name" value="Sig_transdc_His_kin-like_C"/>
</dbReference>
<evidence type="ECO:0000256" key="7">
    <source>
        <dbReference type="ARBA" id="ARBA00022692"/>
    </source>
</evidence>
<dbReference type="InterPro" id="IPR033463">
    <property type="entry name" value="sCache_3"/>
</dbReference>
<dbReference type="InterPro" id="IPR005467">
    <property type="entry name" value="His_kinase_dom"/>
</dbReference>
<dbReference type="Gene3D" id="3.30.450.20">
    <property type="entry name" value="PAS domain"/>
    <property type="match status" value="2"/>
</dbReference>
<dbReference type="InterPro" id="IPR016120">
    <property type="entry name" value="Sig_transdc_His_kin_SpoOB"/>
</dbReference>
<evidence type="ECO:0000256" key="9">
    <source>
        <dbReference type="ARBA" id="ARBA00022777"/>
    </source>
</evidence>
<evidence type="ECO:0000256" key="10">
    <source>
        <dbReference type="ARBA" id="ARBA00022840"/>
    </source>
</evidence>
<dbReference type="SUPFAM" id="SSF103190">
    <property type="entry name" value="Sensory domain-like"/>
    <property type="match status" value="1"/>
</dbReference>
<protein>
    <recommendedName>
        <fullName evidence="3">histidine kinase</fullName>
        <ecNumber evidence="3">2.7.13.3</ecNumber>
    </recommendedName>
</protein>
<evidence type="ECO:0000256" key="13">
    <source>
        <dbReference type="ARBA" id="ARBA00023136"/>
    </source>
</evidence>
<keyword evidence="10" id="KW-0067">ATP-binding</keyword>
<feature type="coiled-coil region" evidence="14">
    <location>
        <begin position="322"/>
        <end position="379"/>
    </location>
</feature>
<keyword evidence="14" id="KW-0175">Coiled coil</keyword>
<dbReference type="Gene3D" id="3.30.565.10">
    <property type="entry name" value="Histidine kinase-like ATPase, C-terminal domain"/>
    <property type="match status" value="1"/>
</dbReference>
<keyword evidence="7 15" id="KW-0812">Transmembrane</keyword>
<dbReference type="AlphaFoldDB" id="A0A1R1QDU7"/>
<evidence type="ECO:0000259" key="16">
    <source>
        <dbReference type="PROSITE" id="PS50109"/>
    </source>
</evidence>
<evidence type="ECO:0000256" key="12">
    <source>
        <dbReference type="ARBA" id="ARBA00023012"/>
    </source>
</evidence>
<keyword evidence="4" id="KW-1003">Cell membrane</keyword>
<dbReference type="GO" id="GO:0000155">
    <property type="term" value="F:phosphorelay sensor kinase activity"/>
    <property type="evidence" value="ECO:0007669"/>
    <property type="project" value="InterPro"/>
</dbReference>
<dbReference type="InterPro" id="IPR029151">
    <property type="entry name" value="Sensor-like_sf"/>
</dbReference>
<keyword evidence="12" id="KW-0902">Two-component regulatory system</keyword>
<comment type="catalytic activity">
    <reaction evidence="1">
        <text>ATP + protein L-histidine = ADP + protein N-phospho-L-histidine.</text>
        <dbReference type="EC" id="2.7.13.3"/>
    </reaction>
</comment>
<dbReference type="InterPro" id="IPR036890">
    <property type="entry name" value="HATPase_C_sf"/>
</dbReference>
<dbReference type="InterPro" id="IPR035965">
    <property type="entry name" value="PAS-like_dom_sf"/>
</dbReference>
<comment type="subcellular location">
    <subcellularLocation>
        <location evidence="2">Cell membrane</location>
        <topology evidence="2">Multi-pass membrane protein</topology>
    </subcellularLocation>
</comment>
<keyword evidence="13 15" id="KW-0472">Membrane</keyword>
<proteinExistence type="predicted"/>
<dbReference type="SUPFAM" id="SSF55874">
    <property type="entry name" value="ATPase domain of HSP90 chaperone/DNA topoisomerase II/histidine kinase"/>
    <property type="match status" value="1"/>
</dbReference>
<dbReference type="Proteomes" id="UP000187367">
    <property type="component" value="Unassembled WGS sequence"/>
</dbReference>
<keyword evidence="18" id="KW-1185">Reference proteome</keyword>
<evidence type="ECO:0000256" key="14">
    <source>
        <dbReference type="SAM" id="Coils"/>
    </source>
</evidence>
<reference evidence="17 18" key="1">
    <citation type="submission" date="2017-01" db="EMBL/GenBank/DDBJ databases">
        <title>Bacillus phylogenomics.</title>
        <authorList>
            <person name="Dunlap C."/>
        </authorList>
    </citation>
    <scope>NUCLEOTIDE SEQUENCE [LARGE SCALE GENOMIC DNA]</scope>
    <source>
        <strain evidence="17 18">NRRL B-41282</strain>
    </source>
</reference>
<evidence type="ECO:0000256" key="15">
    <source>
        <dbReference type="SAM" id="Phobius"/>
    </source>
</evidence>
<accession>A0A1R1QDU7</accession>